<evidence type="ECO:0000313" key="1">
    <source>
        <dbReference type="EMBL" id="KAI3742601.1"/>
    </source>
</evidence>
<dbReference type="EMBL" id="CM042037">
    <property type="protein sequence ID" value="KAI3742601.1"/>
    <property type="molecule type" value="Genomic_DNA"/>
</dbReference>
<keyword evidence="2" id="KW-1185">Reference proteome</keyword>
<proteinExistence type="predicted"/>
<sequence length="77" mass="8361">MLAFPTVSSFVRDSTGTKDLNEISELSHCYLKNEESATEREAATTSSEPNPFEVTVAAFDAEDTTVGTARDSFLAPR</sequence>
<accession>A0ACB9D8G3</accession>
<gene>
    <name evidence="1" type="ORF">L1987_60289</name>
</gene>
<dbReference type="Proteomes" id="UP001056120">
    <property type="component" value="Linkage Group LG20"/>
</dbReference>
<comment type="caution">
    <text evidence="1">The sequence shown here is derived from an EMBL/GenBank/DDBJ whole genome shotgun (WGS) entry which is preliminary data.</text>
</comment>
<reference evidence="1 2" key="2">
    <citation type="journal article" date="2022" name="Mol. Ecol. Resour.">
        <title>The genomes of chicory, endive, great burdock and yacon provide insights into Asteraceae paleo-polyploidization history and plant inulin production.</title>
        <authorList>
            <person name="Fan W."/>
            <person name="Wang S."/>
            <person name="Wang H."/>
            <person name="Wang A."/>
            <person name="Jiang F."/>
            <person name="Liu H."/>
            <person name="Zhao H."/>
            <person name="Xu D."/>
            <person name="Zhang Y."/>
        </authorList>
    </citation>
    <scope>NUCLEOTIDE SEQUENCE [LARGE SCALE GENOMIC DNA]</scope>
    <source>
        <strain evidence="2">cv. Yunnan</strain>
        <tissue evidence="1">Leaves</tissue>
    </source>
</reference>
<reference evidence="2" key="1">
    <citation type="journal article" date="2022" name="Mol. Ecol. Resour.">
        <title>The genomes of chicory, endive, great burdock and yacon provide insights into Asteraceae palaeo-polyploidization history and plant inulin production.</title>
        <authorList>
            <person name="Fan W."/>
            <person name="Wang S."/>
            <person name="Wang H."/>
            <person name="Wang A."/>
            <person name="Jiang F."/>
            <person name="Liu H."/>
            <person name="Zhao H."/>
            <person name="Xu D."/>
            <person name="Zhang Y."/>
        </authorList>
    </citation>
    <scope>NUCLEOTIDE SEQUENCE [LARGE SCALE GENOMIC DNA]</scope>
    <source>
        <strain evidence="2">cv. Yunnan</strain>
    </source>
</reference>
<protein>
    <submittedName>
        <fullName evidence="1">Uncharacterized protein</fullName>
    </submittedName>
</protein>
<evidence type="ECO:0000313" key="2">
    <source>
        <dbReference type="Proteomes" id="UP001056120"/>
    </source>
</evidence>
<organism evidence="1 2">
    <name type="scientific">Smallanthus sonchifolius</name>
    <dbReference type="NCBI Taxonomy" id="185202"/>
    <lineage>
        <taxon>Eukaryota</taxon>
        <taxon>Viridiplantae</taxon>
        <taxon>Streptophyta</taxon>
        <taxon>Embryophyta</taxon>
        <taxon>Tracheophyta</taxon>
        <taxon>Spermatophyta</taxon>
        <taxon>Magnoliopsida</taxon>
        <taxon>eudicotyledons</taxon>
        <taxon>Gunneridae</taxon>
        <taxon>Pentapetalae</taxon>
        <taxon>asterids</taxon>
        <taxon>campanulids</taxon>
        <taxon>Asterales</taxon>
        <taxon>Asteraceae</taxon>
        <taxon>Asteroideae</taxon>
        <taxon>Heliantheae alliance</taxon>
        <taxon>Millerieae</taxon>
        <taxon>Smallanthus</taxon>
    </lineage>
</organism>
<name>A0ACB9D8G3_9ASTR</name>